<dbReference type="InterPro" id="IPR036388">
    <property type="entry name" value="WH-like_DNA-bd_sf"/>
</dbReference>
<feature type="non-terminal residue" evidence="2">
    <location>
        <position position="536"/>
    </location>
</feature>
<keyword evidence="3" id="KW-1185">Reference proteome</keyword>
<dbReference type="SUPFAM" id="SSF88659">
    <property type="entry name" value="Sigma3 and sigma4 domains of RNA polymerase sigma factors"/>
    <property type="match status" value="1"/>
</dbReference>
<feature type="compositionally biased region" description="Low complexity" evidence="1">
    <location>
        <begin position="353"/>
        <end position="366"/>
    </location>
</feature>
<evidence type="ECO:0000313" key="3">
    <source>
        <dbReference type="Proteomes" id="UP000605361"/>
    </source>
</evidence>
<name>A0A931ALK3_9ACTN</name>
<dbReference type="EMBL" id="JADOGI010000223">
    <property type="protein sequence ID" value="MBF8192629.1"/>
    <property type="molecule type" value="Genomic_DNA"/>
</dbReference>
<evidence type="ECO:0000313" key="2">
    <source>
        <dbReference type="EMBL" id="MBF8192629.1"/>
    </source>
</evidence>
<dbReference type="AlphaFoldDB" id="A0A931ALK3"/>
<protein>
    <recommendedName>
        <fullName evidence="4">DNA-directed RNA polymerase specialized sigma24 family protein</fullName>
    </recommendedName>
</protein>
<feature type="compositionally biased region" description="Low complexity" evidence="1">
    <location>
        <begin position="320"/>
        <end position="329"/>
    </location>
</feature>
<evidence type="ECO:0008006" key="4">
    <source>
        <dbReference type="Google" id="ProtNLM"/>
    </source>
</evidence>
<feature type="region of interest" description="Disordered" evidence="1">
    <location>
        <begin position="412"/>
        <end position="500"/>
    </location>
</feature>
<gene>
    <name evidence="2" type="ORF">ITP53_44510</name>
</gene>
<feature type="compositionally biased region" description="Basic and acidic residues" evidence="1">
    <location>
        <begin position="246"/>
        <end position="260"/>
    </location>
</feature>
<accession>A0A931ALK3</accession>
<sequence>MSQPLTDQREHAELVAELYDRHAAGLFAYCADQLGDLGSASDVLLSVLSGVPATAPPRAALYAYARREIHRRNVLYSPPAVDPLIDPASALVERTLRELRPHQREVLVLCGVCGLSKHELAWVLDVAPDTAEELAVGARHRFSKTLTTALGSTGIRVSKPVADIYGALGVAPLHDVLGRLPWPQPPGALRIHLVGSLTASPAPMFVKPRWPLSPVWPQPLADADPATSTVIFPAELLTPPSPSHVAGHEATTEPMPKLRDPLGATDLPLRDPLASTRSLRDPLSSRDPLEAGRSLWDLPDRPLRSAPPPFGARPSPGGPSPASFAGGPAQDFAPFGKGPAQDFAAFGGAPSQGSAPFGGAPSQGSSPFGGGPAQGSVPSQEPPFFLAAPMGAEPFATGDVILPRDTQEPFATGDVLLPRDAPRPFPPMADVLVHRGPERHPPSFFGPPPDSEQSPVFGLGRPPGFGRSPGAAEAVRDAATGLDPAPAREAAPLFQPRGKPAEAVYRMPRPEEVPADEDPPTAPMAMAFLEPSAPAT</sequence>
<dbReference type="Proteomes" id="UP000605361">
    <property type="component" value="Unassembled WGS sequence"/>
</dbReference>
<feature type="region of interest" description="Disordered" evidence="1">
    <location>
        <begin position="238"/>
        <end position="387"/>
    </location>
</feature>
<proteinExistence type="predicted"/>
<organism evidence="2 3">
    <name type="scientific">Nonomuraea cypriaca</name>
    <dbReference type="NCBI Taxonomy" id="1187855"/>
    <lineage>
        <taxon>Bacteria</taxon>
        <taxon>Bacillati</taxon>
        <taxon>Actinomycetota</taxon>
        <taxon>Actinomycetes</taxon>
        <taxon>Streptosporangiales</taxon>
        <taxon>Streptosporangiaceae</taxon>
        <taxon>Nonomuraea</taxon>
    </lineage>
</organism>
<evidence type="ECO:0000256" key="1">
    <source>
        <dbReference type="SAM" id="MobiDB-lite"/>
    </source>
</evidence>
<reference evidence="2" key="1">
    <citation type="submission" date="2020-11" db="EMBL/GenBank/DDBJ databases">
        <title>Whole-genome analyses of Nonomuraea sp. K274.</title>
        <authorList>
            <person name="Veyisoglu A."/>
        </authorList>
    </citation>
    <scope>NUCLEOTIDE SEQUENCE</scope>
    <source>
        <strain evidence="2">K274</strain>
    </source>
</reference>
<feature type="compositionally biased region" description="Pro residues" evidence="1">
    <location>
        <begin position="305"/>
        <end position="319"/>
    </location>
</feature>
<dbReference type="Gene3D" id="1.10.10.10">
    <property type="entry name" value="Winged helix-like DNA-binding domain superfamily/Winged helix DNA-binding domain"/>
    <property type="match status" value="1"/>
</dbReference>
<comment type="caution">
    <text evidence="2">The sequence shown here is derived from an EMBL/GenBank/DDBJ whole genome shotgun (WGS) entry which is preliminary data.</text>
</comment>
<dbReference type="InterPro" id="IPR013324">
    <property type="entry name" value="RNA_pol_sigma_r3/r4-like"/>
</dbReference>
<feature type="compositionally biased region" description="Basic and acidic residues" evidence="1">
    <location>
        <begin position="278"/>
        <end position="290"/>
    </location>
</feature>
<feature type="compositionally biased region" description="Basic and acidic residues" evidence="1">
    <location>
        <begin position="432"/>
        <end position="441"/>
    </location>
</feature>